<accession>A0AA37WT73</accession>
<evidence type="ECO:0000313" key="1">
    <source>
        <dbReference type="EMBL" id="GLS72745.1"/>
    </source>
</evidence>
<keyword evidence="1" id="KW-0969">Cilium</keyword>
<keyword evidence="1" id="KW-0966">Cell projection</keyword>
<comment type="caution">
    <text evidence="1">The sequence shown here is derived from an EMBL/GenBank/DDBJ whole genome shotgun (WGS) entry which is preliminary data.</text>
</comment>
<protein>
    <submittedName>
        <fullName evidence="1">Flagellar basal-body rod protein FlgC</fullName>
    </submittedName>
</protein>
<evidence type="ECO:0000313" key="2">
    <source>
        <dbReference type="Proteomes" id="UP001157440"/>
    </source>
</evidence>
<reference evidence="2" key="1">
    <citation type="journal article" date="2019" name="Int. J. Syst. Evol. Microbiol.">
        <title>The Global Catalogue of Microorganisms (GCM) 10K type strain sequencing project: providing services to taxonomists for standard genome sequencing and annotation.</title>
        <authorList>
            <consortium name="The Broad Institute Genomics Platform"/>
            <consortium name="The Broad Institute Genome Sequencing Center for Infectious Disease"/>
            <person name="Wu L."/>
            <person name="Ma J."/>
        </authorList>
    </citation>
    <scope>NUCLEOTIDE SEQUENCE [LARGE SCALE GENOMIC DNA]</scope>
    <source>
        <strain evidence="2">NBRC 103632</strain>
    </source>
</reference>
<gene>
    <name evidence="1" type="ORF">GCM10007890_47600</name>
</gene>
<dbReference type="RefSeq" id="WP_024828371.1">
    <property type="nucleotide sequence ID" value="NZ_BPQZ01000003.1"/>
</dbReference>
<dbReference type="EMBL" id="BSPL01000023">
    <property type="protein sequence ID" value="GLS72745.1"/>
    <property type="molecule type" value="Genomic_DNA"/>
</dbReference>
<dbReference type="AlphaFoldDB" id="A0AA37WT73"/>
<name>A0AA37WT73_9HYPH</name>
<sequence>MGEVTGRDLAIGGMRVQAARLRVIMENLANAESTAATPGGDPYRRRHVLFEPVGEDPSPRLRVAANTSAFPLRRMADHPAADAAGLVKLPNVNSVAETMDLRNAIGAYQKNLDVVSAFERIEQATIDVLKA</sequence>
<dbReference type="Proteomes" id="UP001157440">
    <property type="component" value="Unassembled WGS sequence"/>
</dbReference>
<keyword evidence="1" id="KW-0282">Flagellum</keyword>
<organism evidence="1 2">
    <name type="scientific">Methylobacterium tardum</name>
    <dbReference type="NCBI Taxonomy" id="374432"/>
    <lineage>
        <taxon>Bacteria</taxon>
        <taxon>Pseudomonadati</taxon>
        <taxon>Pseudomonadota</taxon>
        <taxon>Alphaproteobacteria</taxon>
        <taxon>Hyphomicrobiales</taxon>
        <taxon>Methylobacteriaceae</taxon>
        <taxon>Methylobacterium</taxon>
    </lineage>
</organism>
<keyword evidence="2" id="KW-1185">Reference proteome</keyword>
<proteinExistence type="predicted"/>